<reference evidence="1 2" key="1">
    <citation type="submission" date="2023-08" db="EMBL/GenBank/DDBJ databases">
        <authorList>
            <person name="Joshi A."/>
            <person name="Thite S."/>
        </authorList>
    </citation>
    <scope>NUCLEOTIDE SEQUENCE [LARGE SCALE GENOMIC DNA]</scope>
    <source>
        <strain evidence="1 2">1E1</strain>
    </source>
</reference>
<sequence>MDLWHQYQQVVFISHQPFAKDSSFAIISAANPAGNNTPLGFNLCRNMALAAALHQSGVRYRKIIGAAPDKSFQEPSWAVFCSRQEATSIAMAWQQNALYWIEQGELWLLPALMQQEEKALGSFQQRLILAS</sequence>
<organism evidence="1 2">
    <name type="scientific">Alkalimonas delamerensis</name>
    <dbReference type="NCBI Taxonomy" id="265981"/>
    <lineage>
        <taxon>Bacteria</taxon>
        <taxon>Pseudomonadati</taxon>
        <taxon>Pseudomonadota</taxon>
        <taxon>Gammaproteobacteria</taxon>
        <taxon>Alkalimonas</taxon>
    </lineage>
</organism>
<accession>A0ABT9GLZ6</accession>
<dbReference type="EMBL" id="JAUZVY010000001">
    <property type="protein sequence ID" value="MDP4527990.1"/>
    <property type="molecule type" value="Genomic_DNA"/>
</dbReference>
<name>A0ABT9GLZ6_9GAMM</name>
<protein>
    <submittedName>
        <fullName evidence="1">DUF3293 domain-containing protein</fullName>
    </submittedName>
</protein>
<keyword evidence="2" id="KW-1185">Reference proteome</keyword>
<comment type="caution">
    <text evidence="1">The sequence shown here is derived from an EMBL/GenBank/DDBJ whole genome shotgun (WGS) entry which is preliminary data.</text>
</comment>
<dbReference type="Pfam" id="PF11697">
    <property type="entry name" value="DUF3293"/>
    <property type="match status" value="1"/>
</dbReference>
<evidence type="ECO:0000313" key="2">
    <source>
        <dbReference type="Proteomes" id="UP001236258"/>
    </source>
</evidence>
<dbReference type="RefSeq" id="WP_305944162.1">
    <property type="nucleotide sequence ID" value="NZ_JAUZVY010000001.1"/>
</dbReference>
<gene>
    <name evidence="1" type="ORF">Q3O59_02955</name>
</gene>
<evidence type="ECO:0000313" key="1">
    <source>
        <dbReference type="EMBL" id="MDP4527990.1"/>
    </source>
</evidence>
<proteinExistence type="predicted"/>
<dbReference type="InterPro" id="IPR021710">
    <property type="entry name" value="DUF3293"/>
</dbReference>
<dbReference type="Proteomes" id="UP001236258">
    <property type="component" value="Unassembled WGS sequence"/>
</dbReference>